<organism evidence="7 8">
    <name type="scientific">Undibacterium flavidum</name>
    <dbReference type="NCBI Taxonomy" id="2762297"/>
    <lineage>
        <taxon>Bacteria</taxon>
        <taxon>Pseudomonadati</taxon>
        <taxon>Pseudomonadota</taxon>
        <taxon>Betaproteobacteria</taxon>
        <taxon>Burkholderiales</taxon>
        <taxon>Oxalobacteraceae</taxon>
        <taxon>Undibacterium</taxon>
    </lineage>
</organism>
<reference evidence="7 8" key="1">
    <citation type="submission" date="2020-08" db="EMBL/GenBank/DDBJ databases">
        <title>Novel species isolated from subtropical streams in China.</title>
        <authorList>
            <person name="Lu H."/>
        </authorList>
    </citation>
    <scope>NUCLEOTIDE SEQUENCE [LARGE SCALE GENOMIC DNA]</scope>
    <source>
        <strain evidence="7 8">LX15W</strain>
    </source>
</reference>
<feature type="binding site" evidence="5">
    <location>
        <begin position="23"/>
        <end position="28"/>
    </location>
    <ligand>
        <name>ATP</name>
        <dbReference type="ChEBI" id="CHEBI:30616"/>
    </ligand>
</feature>
<dbReference type="HAMAP" id="MF_00376">
    <property type="entry name" value="Dephospho_CoA_kinase"/>
    <property type="match status" value="1"/>
</dbReference>
<evidence type="ECO:0000256" key="6">
    <source>
        <dbReference type="NCBIfam" id="TIGR00152"/>
    </source>
</evidence>
<dbReference type="Pfam" id="PF01121">
    <property type="entry name" value="CoaE"/>
    <property type="match status" value="1"/>
</dbReference>
<dbReference type="EMBL" id="JACOGA010000005">
    <property type="protein sequence ID" value="MBC3873256.1"/>
    <property type="molecule type" value="Genomic_DNA"/>
</dbReference>
<evidence type="ECO:0000256" key="3">
    <source>
        <dbReference type="ARBA" id="ARBA00022840"/>
    </source>
</evidence>
<dbReference type="CDD" id="cd02022">
    <property type="entry name" value="DPCK"/>
    <property type="match status" value="1"/>
</dbReference>
<keyword evidence="3 5" id="KW-0067">ATP-binding</keyword>
<evidence type="ECO:0000313" key="8">
    <source>
        <dbReference type="Proteomes" id="UP000624279"/>
    </source>
</evidence>
<comment type="pathway">
    <text evidence="5">Cofactor biosynthesis; coenzyme A biosynthesis; CoA from (R)-pantothenate: step 5/5.</text>
</comment>
<keyword evidence="5 7" id="KW-0808">Transferase</keyword>
<comment type="similarity">
    <text evidence="1 5">Belongs to the CoaE family.</text>
</comment>
<gene>
    <name evidence="5" type="primary">coaE</name>
    <name evidence="7" type="ORF">H8K55_06635</name>
</gene>
<dbReference type="PROSITE" id="PS51219">
    <property type="entry name" value="DPCK"/>
    <property type="match status" value="1"/>
</dbReference>
<dbReference type="Proteomes" id="UP000624279">
    <property type="component" value="Unassembled WGS sequence"/>
</dbReference>
<sequence length="212" mass="23214">MPISPSGRIADKTLSIGLTGGIGSGKTTVANLLAALGASVIDTDLIAHSLTAPGGAAIPAIRHAFGAEFINADGSMDRQKMRTHVFTDQTAKQLLESILHPQIRQACEDAAQTAQGKYIVFVVPLLIESGTWLQRINRVLVIDCDEETQITRVMQRNQFSREQVCSIMRAQVTREIRLQHADDVINSAQELAQVKQQVELLHQKYLQMCAQA</sequence>
<comment type="catalytic activity">
    <reaction evidence="5">
        <text>3'-dephospho-CoA + ATP = ADP + CoA + H(+)</text>
        <dbReference type="Rhea" id="RHEA:18245"/>
        <dbReference type="ChEBI" id="CHEBI:15378"/>
        <dbReference type="ChEBI" id="CHEBI:30616"/>
        <dbReference type="ChEBI" id="CHEBI:57287"/>
        <dbReference type="ChEBI" id="CHEBI:57328"/>
        <dbReference type="ChEBI" id="CHEBI:456216"/>
        <dbReference type="EC" id="2.7.1.24"/>
    </reaction>
</comment>
<dbReference type="InterPro" id="IPR027417">
    <property type="entry name" value="P-loop_NTPase"/>
</dbReference>
<comment type="function">
    <text evidence="5">Catalyzes the phosphorylation of the 3'-hydroxyl group of dephosphocoenzyme A to form coenzyme A.</text>
</comment>
<proteinExistence type="inferred from homology"/>
<accession>A0ABR6Y9I6</accession>
<evidence type="ECO:0000256" key="1">
    <source>
        <dbReference type="ARBA" id="ARBA00009018"/>
    </source>
</evidence>
<dbReference type="SUPFAM" id="SSF52540">
    <property type="entry name" value="P-loop containing nucleoside triphosphate hydrolases"/>
    <property type="match status" value="1"/>
</dbReference>
<evidence type="ECO:0000256" key="2">
    <source>
        <dbReference type="ARBA" id="ARBA00022741"/>
    </source>
</evidence>
<dbReference type="PANTHER" id="PTHR10695">
    <property type="entry name" value="DEPHOSPHO-COA KINASE-RELATED"/>
    <property type="match status" value="1"/>
</dbReference>
<keyword evidence="5 7" id="KW-0418">Kinase</keyword>
<protein>
    <recommendedName>
        <fullName evidence="5 6">Dephospho-CoA kinase</fullName>
        <ecNumber evidence="5 6">2.7.1.24</ecNumber>
    </recommendedName>
    <alternativeName>
        <fullName evidence="5">Dephosphocoenzyme A kinase</fullName>
    </alternativeName>
</protein>
<dbReference type="InterPro" id="IPR001977">
    <property type="entry name" value="Depp_CoAkinase"/>
</dbReference>
<keyword evidence="8" id="KW-1185">Reference proteome</keyword>
<dbReference type="PANTHER" id="PTHR10695:SF46">
    <property type="entry name" value="BIFUNCTIONAL COENZYME A SYNTHASE-RELATED"/>
    <property type="match status" value="1"/>
</dbReference>
<comment type="subcellular location">
    <subcellularLocation>
        <location evidence="5">Cytoplasm</location>
    </subcellularLocation>
</comment>
<dbReference type="GO" id="GO:0004140">
    <property type="term" value="F:dephospho-CoA kinase activity"/>
    <property type="evidence" value="ECO:0007669"/>
    <property type="project" value="UniProtKB-EC"/>
</dbReference>
<evidence type="ECO:0000256" key="4">
    <source>
        <dbReference type="ARBA" id="ARBA00022993"/>
    </source>
</evidence>
<keyword evidence="4 5" id="KW-0173">Coenzyme A biosynthesis</keyword>
<dbReference type="Gene3D" id="3.40.50.300">
    <property type="entry name" value="P-loop containing nucleotide triphosphate hydrolases"/>
    <property type="match status" value="1"/>
</dbReference>
<keyword evidence="2 5" id="KW-0547">Nucleotide-binding</keyword>
<keyword evidence="5" id="KW-0963">Cytoplasm</keyword>
<name>A0ABR6Y9I6_9BURK</name>
<comment type="caution">
    <text evidence="7">The sequence shown here is derived from an EMBL/GenBank/DDBJ whole genome shotgun (WGS) entry which is preliminary data.</text>
</comment>
<evidence type="ECO:0000256" key="5">
    <source>
        <dbReference type="HAMAP-Rule" id="MF_00376"/>
    </source>
</evidence>
<dbReference type="NCBIfam" id="TIGR00152">
    <property type="entry name" value="dephospho-CoA kinase"/>
    <property type="match status" value="1"/>
</dbReference>
<evidence type="ECO:0000313" key="7">
    <source>
        <dbReference type="EMBL" id="MBC3873256.1"/>
    </source>
</evidence>
<dbReference type="EC" id="2.7.1.24" evidence="5 6"/>